<comment type="function">
    <text evidence="1">Involved in the import of GDP-mannose from the cytoplasm into the Golgi lumen.</text>
</comment>
<feature type="region of interest" description="Disordered" evidence="8">
    <location>
        <begin position="477"/>
        <end position="603"/>
    </location>
</feature>
<proteinExistence type="inferred from homology"/>
<gene>
    <name evidence="11" type="ORF">SEPMUDRAFT_147188</name>
</gene>
<evidence type="ECO:0000313" key="11">
    <source>
        <dbReference type="EMBL" id="EMF15271.1"/>
    </source>
</evidence>
<protein>
    <submittedName>
        <fullName evidence="11">TPT-domain-containing protein</fullName>
    </submittedName>
</protein>
<comment type="subcellular location">
    <subcellularLocation>
        <location evidence="2">Endoplasmic reticulum membrane</location>
        <topology evidence="2">Multi-pass membrane protein</topology>
    </subcellularLocation>
</comment>
<dbReference type="Proteomes" id="UP000016931">
    <property type="component" value="Unassembled WGS sequence"/>
</dbReference>
<dbReference type="InterPro" id="IPR004853">
    <property type="entry name" value="Sugar_P_trans_dom"/>
</dbReference>
<evidence type="ECO:0000256" key="2">
    <source>
        <dbReference type="ARBA" id="ARBA00004477"/>
    </source>
</evidence>
<evidence type="ECO:0000256" key="8">
    <source>
        <dbReference type="SAM" id="MobiDB-lite"/>
    </source>
</evidence>
<dbReference type="HOGENOM" id="CLU_019048_3_0_1"/>
<evidence type="ECO:0000256" key="5">
    <source>
        <dbReference type="ARBA" id="ARBA00022692"/>
    </source>
</evidence>
<evidence type="ECO:0000256" key="3">
    <source>
        <dbReference type="ARBA" id="ARBA00010425"/>
    </source>
</evidence>
<feature type="compositionally biased region" description="Basic and acidic residues" evidence="8">
    <location>
        <begin position="78"/>
        <end position="91"/>
    </location>
</feature>
<feature type="compositionally biased region" description="Low complexity" evidence="8">
    <location>
        <begin position="524"/>
        <end position="537"/>
    </location>
</feature>
<evidence type="ECO:0000256" key="7">
    <source>
        <dbReference type="ARBA" id="ARBA00023136"/>
    </source>
</evidence>
<feature type="transmembrane region" description="Helical" evidence="9">
    <location>
        <begin position="282"/>
        <end position="301"/>
    </location>
</feature>
<feature type="transmembrane region" description="Helical" evidence="9">
    <location>
        <begin position="404"/>
        <end position="423"/>
    </location>
</feature>
<dbReference type="OrthoDB" id="1588579at2759"/>
<sequence length="603" mass="65470">MVPHATGASERRRSSSSVQSNNTSALQSNKFPDFVQEHAAAAAAAAATNPFDEDVYNDISRGPSPRPLPNGLPPGLHSSERWPARKSRETSSRLLPNGGAGMNAGTKTRHGRQKSLSEAISTVRTRGRGASIHENVHEIAESLKAPVSMKLVGLCAFWYMTSIITNTSSKAILTSLPMPVTLTIIQFALVSFWCVFFAWLAKRNASVRNALPVLKNGIRRPNKEIIMATLPLTAFQIGGHILNSDAMSMIPVSLVHTIKGLSPLMTVMAYRIFLNVRYSVPTYLSLIPLTLGVILACSASFRANFLGLIYAFGSAILFVTQNIVSKKIFTDSARAEADGVPVGRRKPDKLNLLCYSSLMALLFTIPIWFWSEGITLLGDFLYDGSIDLNVRPNSLDHGRLTLEFLFNGTFHFAQSLVAFVLLGMTSPVTYSVASLIKRVAVIVFAIIWFGKPMTRTQGAGFLLTFVGLYLYDRTSDADKRDKQMRERDASANHLLPLNLGDTKKNDAAPAPFTQSPLGLEHSSGQQQHHQQQQQQHGGFNGISGYAHGNYAVGSGPGRPHQNGSVPGANHHGGFPHPSSLAPGTKAQETWSPGDVVVRKSLST</sequence>
<evidence type="ECO:0000256" key="1">
    <source>
        <dbReference type="ARBA" id="ARBA00003420"/>
    </source>
</evidence>
<dbReference type="PANTHER" id="PTHR11132">
    <property type="entry name" value="SOLUTE CARRIER FAMILY 35"/>
    <property type="match status" value="1"/>
</dbReference>
<evidence type="ECO:0000256" key="9">
    <source>
        <dbReference type="SAM" id="Phobius"/>
    </source>
</evidence>
<feature type="domain" description="Sugar phosphate transporter" evidence="10">
    <location>
        <begin position="149"/>
        <end position="471"/>
    </location>
</feature>
<evidence type="ECO:0000256" key="6">
    <source>
        <dbReference type="ARBA" id="ARBA00022989"/>
    </source>
</evidence>
<dbReference type="AlphaFoldDB" id="M3C4P1"/>
<dbReference type="GeneID" id="27901275"/>
<dbReference type="OMA" id="DAMSMIP"/>
<comment type="similarity">
    <text evidence="3">Belongs to the TPT transporter family. SLC35D subfamily.</text>
</comment>
<dbReference type="RefSeq" id="XP_016763392.1">
    <property type="nucleotide sequence ID" value="XM_016904138.1"/>
</dbReference>
<dbReference type="Pfam" id="PF03151">
    <property type="entry name" value="TPT"/>
    <property type="match status" value="1"/>
</dbReference>
<feature type="transmembrane region" description="Helical" evidence="9">
    <location>
        <begin position="307"/>
        <end position="324"/>
    </location>
</feature>
<dbReference type="eggNOG" id="KOG1441">
    <property type="taxonomic scope" value="Eukaryota"/>
</dbReference>
<keyword evidence="6 9" id="KW-1133">Transmembrane helix</keyword>
<name>M3C4P1_SPHMS</name>
<keyword evidence="5 9" id="KW-0812">Transmembrane</keyword>
<comment type="subunit">
    <text evidence="4">Homooligomer.</text>
</comment>
<dbReference type="STRING" id="692275.M3C4P1"/>
<feature type="transmembrane region" description="Helical" evidence="9">
    <location>
        <begin position="430"/>
        <end position="450"/>
    </location>
</feature>
<feature type="compositionally biased region" description="Polar residues" evidence="8">
    <location>
        <begin position="18"/>
        <end position="30"/>
    </location>
</feature>
<feature type="region of interest" description="Disordered" evidence="8">
    <location>
        <begin position="1"/>
        <end position="117"/>
    </location>
</feature>
<evidence type="ECO:0000259" key="10">
    <source>
        <dbReference type="Pfam" id="PF03151"/>
    </source>
</evidence>
<feature type="transmembrane region" description="Helical" evidence="9">
    <location>
        <begin position="352"/>
        <end position="371"/>
    </location>
</feature>
<reference evidence="11 12" key="1">
    <citation type="journal article" date="2012" name="PLoS Pathog.">
        <title>Diverse lifestyles and strategies of plant pathogenesis encoded in the genomes of eighteen Dothideomycetes fungi.</title>
        <authorList>
            <person name="Ohm R.A."/>
            <person name="Feau N."/>
            <person name="Henrissat B."/>
            <person name="Schoch C.L."/>
            <person name="Horwitz B.A."/>
            <person name="Barry K.W."/>
            <person name="Condon B.J."/>
            <person name="Copeland A.C."/>
            <person name="Dhillon B."/>
            <person name="Glaser F."/>
            <person name="Hesse C.N."/>
            <person name="Kosti I."/>
            <person name="LaButti K."/>
            <person name="Lindquist E.A."/>
            <person name="Lucas S."/>
            <person name="Salamov A.A."/>
            <person name="Bradshaw R.E."/>
            <person name="Ciuffetti L."/>
            <person name="Hamelin R.C."/>
            <person name="Kema G.H.J."/>
            <person name="Lawrence C."/>
            <person name="Scott J.A."/>
            <person name="Spatafora J.W."/>
            <person name="Turgeon B.G."/>
            <person name="de Wit P.J.G.M."/>
            <person name="Zhong S."/>
            <person name="Goodwin S.B."/>
            <person name="Grigoriev I.V."/>
        </authorList>
    </citation>
    <scope>NUCLEOTIDE SEQUENCE [LARGE SCALE GENOMIC DNA]</scope>
    <source>
        <strain evidence="11 12">SO2202</strain>
    </source>
</reference>
<dbReference type="GO" id="GO:0005789">
    <property type="term" value="C:endoplasmic reticulum membrane"/>
    <property type="evidence" value="ECO:0007669"/>
    <property type="project" value="UniProtKB-SubCell"/>
</dbReference>
<keyword evidence="12" id="KW-1185">Reference proteome</keyword>
<feature type="transmembrane region" description="Helical" evidence="9">
    <location>
        <begin position="180"/>
        <end position="201"/>
    </location>
</feature>
<dbReference type="InterPro" id="IPR050186">
    <property type="entry name" value="TPT_transporter"/>
</dbReference>
<feature type="compositionally biased region" description="Basic and acidic residues" evidence="8">
    <location>
        <begin position="477"/>
        <end position="490"/>
    </location>
</feature>
<keyword evidence="7 9" id="KW-0472">Membrane</keyword>
<evidence type="ECO:0000313" key="12">
    <source>
        <dbReference type="Proteomes" id="UP000016931"/>
    </source>
</evidence>
<accession>M3C4P1</accession>
<evidence type="ECO:0000256" key="4">
    <source>
        <dbReference type="ARBA" id="ARBA00011182"/>
    </source>
</evidence>
<organism evidence="11 12">
    <name type="scientific">Sphaerulina musiva (strain SO2202)</name>
    <name type="common">Poplar stem canker fungus</name>
    <name type="synonym">Septoria musiva</name>
    <dbReference type="NCBI Taxonomy" id="692275"/>
    <lineage>
        <taxon>Eukaryota</taxon>
        <taxon>Fungi</taxon>
        <taxon>Dikarya</taxon>
        <taxon>Ascomycota</taxon>
        <taxon>Pezizomycotina</taxon>
        <taxon>Dothideomycetes</taxon>
        <taxon>Dothideomycetidae</taxon>
        <taxon>Mycosphaerellales</taxon>
        <taxon>Mycosphaerellaceae</taxon>
        <taxon>Sphaerulina</taxon>
    </lineage>
</organism>
<dbReference type="EMBL" id="KB456261">
    <property type="protein sequence ID" value="EMF15271.1"/>
    <property type="molecule type" value="Genomic_DNA"/>
</dbReference>